<dbReference type="OrthoDB" id="261587at2"/>
<proteinExistence type="predicted"/>
<dbReference type="AlphaFoldDB" id="A0A2R4WEZ1"/>
<name>A0A2R4WEZ1_9HYPH</name>
<dbReference type="Proteomes" id="UP000244755">
    <property type="component" value="Chromosome 1"/>
</dbReference>
<gene>
    <name evidence="1" type="ORF">DA075_03275</name>
</gene>
<sequence length="61" mass="5885">MIGDVTHVAAGPAATVLPLISGEVGPGQALGGMILPALLGYGVGGPGLFALLAHAQVPQEL</sequence>
<organism evidence="1 2">
    <name type="scientific">Methylobacterium currus</name>
    <dbReference type="NCBI Taxonomy" id="2051553"/>
    <lineage>
        <taxon>Bacteria</taxon>
        <taxon>Pseudomonadati</taxon>
        <taxon>Pseudomonadota</taxon>
        <taxon>Alphaproteobacteria</taxon>
        <taxon>Hyphomicrobiales</taxon>
        <taxon>Methylobacteriaceae</taxon>
        <taxon>Methylobacterium</taxon>
    </lineage>
</organism>
<evidence type="ECO:0000313" key="1">
    <source>
        <dbReference type="EMBL" id="AWB20078.1"/>
    </source>
</evidence>
<reference evidence="1 2" key="1">
    <citation type="submission" date="2018-04" db="EMBL/GenBank/DDBJ databases">
        <title>Methylobacterium sp. PR1016A genome.</title>
        <authorList>
            <person name="Park W."/>
        </authorList>
    </citation>
    <scope>NUCLEOTIDE SEQUENCE [LARGE SCALE GENOMIC DNA]</scope>
    <source>
        <strain evidence="1 2">PR1016A</strain>
    </source>
</reference>
<accession>A0A2R4WEZ1</accession>
<evidence type="ECO:0000313" key="2">
    <source>
        <dbReference type="Proteomes" id="UP000244755"/>
    </source>
</evidence>
<keyword evidence="2" id="KW-1185">Reference proteome</keyword>
<dbReference type="RefSeq" id="WP_099951993.1">
    <property type="nucleotide sequence ID" value="NZ_CP028843.1"/>
</dbReference>
<protein>
    <submittedName>
        <fullName evidence="1">Uncharacterized protein</fullName>
    </submittedName>
</protein>
<dbReference type="KEGG" id="mee:DA075_03275"/>
<dbReference type="EMBL" id="CP028843">
    <property type="protein sequence ID" value="AWB20078.1"/>
    <property type="molecule type" value="Genomic_DNA"/>
</dbReference>